<keyword evidence="3" id="KW-1185">Reference proteome</keyword>
<dbReference type="Proteomes" id="UP000679725">
    <property type="component" value="Unassembled WGS sequence"/>
</dbReference>
<keyword evidence="1" id="KW-0732">Signal</keyword>
<evidence type="ECO:0000313" key="3">
    <source>
        <dbReference type="Proteomes" id="UP000679725"/>
    </source>
</evidence>
<feature type="chain" id="PRO_5045351195" description="Gliding motility-associated C-terminal domain-containing protein" evidence="1">
    <location>
        <begin position="19"/>
        <end position="663"/>
    </location>
</feature>
<dbReference type="InterPro" id="IPR026341">
    <property type="entry name" value="T9SS_type_B"/>
</dbReference>
<evidence type="ECO:0000256" key="1">
    <source>
        <dbReference type="SAM" id="SignalP"/>
    </source>
</evidence>
<feature type="signal peptide" evidence="1">
    <location>
        <begin position="1"/>
        <end position="18"/>
    </location>
</feature>
<proteinExistence type="predicted"/>
<dbReference type="Gene3D" id="2.60.120.200">
    <property type="match status" value="1"/>
</dbReference>
<protein>
    <recommendedName>
        <fullName evidence="4">Gliding motility-associated C-terminal domain-containing protein</fullName>
    </recommendedName>
</protein>
<accession>A0ABN7RFU1</accession>
<evidence type="ECO:0008006" key="4">
    <source>
        <dbReference type="Google" id="ProtNLM"/>
    </source>
</evidence>
<name>A0ABN7RFU1_9BACT</name>
<organism evidence="2 3">
    <name type="scientific">Dyadobacter linearis</name>
    <dbReference type="NCBI Taxonomy" id="2823330"/>
    <lineage>
        <taxon>Bacteria</taxon>
        <taxon>Pseudomonadati</taxon>
        <taxon>Bacteroidota</taxon>
        <taxon>Cytophagia</taxon>
        <taxon>Cytophagales</taxon>
        <taxon>Spirosomataceae</taxon>
        <taxon>Dyadobacter</taxon>
    </lineage>
</organism>
<reference evidence="2 3" key="1">
    <citation type="submission" date="2021-04" db="EMBL/GenBank/DDBJ databases">
        <authorList>
            <person name="Rodrigo-Torres L."/>
            <person name="Arahal R. D."/>
            <person name="Lucena T."/>
        </authorList>
    </citation>
    <scope>NUCLEOTIDE SEQUENCE [LARGE SCALE GENOMIC DNA]</scope>
    <source>
        <strain evidence="2 3">CECT 9623</strain>
    </source>
</reference>
<gene>
    <name evidence="2" type="ORF">DYBT9623_04113</name>
</gene>
<dbReference type="Pfam" id="PF13585">
    <property type="entry name" value="CHU_C"/>
    <property type="match status" value="1"/>
</dbReference>
<sequence>MKFSIYSALLLIFCLAHAAVSQSVRHTYRFYEDLAVAKPECGPGLEPWKALGSCQANPQEGTYVDDRLPCGVQRKVYQNNMNWGLMYPNSEGAITDTYSIQMYIKVTDWGNIWARIIDFSNGTLDEGIYFKSTPGSTDRCLDFYPSGITGACPFFNKSTYYLLTFTRNGQTGIMNVYVDNTLFTSYDDSEGKYVGKAGTPIYLFRDDAQKPCESGTANFAYLSFTNKYFAQTDVDSTFKDICFVANINAYADFSISPNPSCGFPRNITVQYTGILPSPAAGYTFNWEWDGARVISGSGMGPYVVSWDTGGSKNVALTVVNEACGNELYNRKQAVISSLDLTSTIVSGNCELGEKGTITLRGLEGIEPYQYSIDSVNYQTDSVFVVPIGNYRFFVKDQNDCTIAKDMVVEFNGDIELTAMADTTVCFGESISLNASGNGQQYNWSPALGLDDPASKTPVASPVETTEYVVTAIKGSCSKSDTVIVAVAPKVQVNVTPDAVVEYNVPYQLTASSPQIMDLNGAVFAWAPPEGLNNPASQSPVAIVRDNRSYSVELTGPNGCKGSATVNLSVKKTENISIPGAFTPNGDGKNEVLLPVLSEMATIKYFKIYNRWGEVVFYTDQINNGWDGRYKGANPVNGTYVWEIEGTSLKGKVITRKGSVLLIK</sequence>
<dbReference type="NCBIfam" id="TIGR04131">
    <property type="entry name" value="Bac_Flav_CTERM"/>
    <property type="match status" value="1"/>
</dbReference>
<dbReference type="RefSeq" id="WP_215235401.1">
    <property type="nucleotide sequence ID" value="NZ_CAJRAU010000006.1"/>
</dbReference>
<dbReference type="EMBL" id="CAJRAU010000006">
    <property type="protein sequence ID" value="CAG5072315.1"/>
    <property type="molecule type" value="Genomic_DNA"/>
</dbReference>
<evidence type="ECO:0000313" key="2">
    <source>
        <dbReference type="EMBL" id="CAG5072315.1"/>
    </source>
</evidence>
<comment type="caution">
    <text evidence="2">The sequence shown here is derived from an EMBL/GenBank/DDBJ whole genome shotgun (WGS) entry which is preliminary data.</text>
</comment>